<organism evidence="5 6">
    <name type="scientific">Celeribacter indicus</name>
    <dbReference type="NCBI Taxonomy" id="1208324"/>
    <lineage>
        <taxon>Bacteria</taxon>
        <taxon>Pseudomonadati</taxon>
        <taxon>Pseudomonadota</taxon>
        <taxon>Alphaproteobacteria</taxon>
        <taxon>Rhodobacterales</taxon>
        <taxon>Roseobacteraceae</taxon>
        <taxon>Celeribacter</taxon>
    </lineage>
</organism>
<dbReference type="InterPro" id="IPR023170">
    <property type="entry name" value="HhH_base_excis_C"/>
</dbReference>
<keyword evidence="4" id="KW-0326">Glycosidase</keyword>
<dbReference type="RefSeq" id="WP_139267218.1">
    <property type="nucleotide sequence ID" value="NZ_CP004393.1"/>
</dbReference>
<reference evidence="5 6" key="1">
    <citation type="journal article" date="2014" name="Int. J. Syst. Evol. Microbiol.">
        <title>Celeribacter indicus sp. nov., a polycyclic aromatic hydrocarbon-degrading bacterium from deep-sea sediment and reclassification of Huaishuia halophila as Celeribacter halophilus comb. nov.</title>
        <authorList>
            <person name="Lai Q."/>
            <person name="Cao J."/>
            <person name="Yuan J."/>
            <person name="Li F."/>
            <person name="Shao Z."/>
        </authorList>
    </citation>
    <scope>NUCLEOTIDE SEQUENCE [LARGE SCALE GENOMIC DNA]</scope>
    <source>
        <strain evidence="5">P73</strain>
    </source>
</reference>
<dbReference type="InterPro" id="IPR012092">
    <property type="entry name" value="DNA_glyclase/AP_lyase_Ogg"/>
</dbReference>
<protein>
    <recommendedName>
        <fullName evidence="7">Thermostable 8-oxoguanine DNA glycosylase</fullName>
    </recommendedName>
</protein>
<evidence type="ECO:0000256" key="2">
    <source>
        <dbReference type="ARBA" id="ARBA00022801"/>
    </source>
</evidence>
<dbReference type="GO" id="GO:0016799">
    <property type="term" value="F:hydrolase activity, hydrolyzing N-glycosyl compounds"/>
    <property type="evidence" value="ECO:0007669"/>
    <property type="project" value="InterPro"/>
</dbReference>
<keyword evidence="6" id="KW-1185">Reference proteome</keyword>
<dbReference type="KEGG" id="cid:P73_3766"/>
<evidence type="ECO:0000313" key="5">
    <source>
        <dbReference type="EMBL" id="AJE48481.1"/>
    </source>
</evidence>
<evidence type="ECO:0008006" key="7">
    <source>
        <dbReference type="Google" id="ProtNLM"/>
    </source>
</evidence>
<name>A0A0B5E617_9RHOB</name>
<proteinExistence type="predicted"/>
<dbReference type="OrthoDB" id="12078at2"/>
<evidence type="ECO:0000256" key="4">
    <source>
        <dbReference type="ARBA" id="ARBA00023295"/>
    </source>
</evidence>
<dbReference type="AlphaFoldDB" id="A0A0B5E617"/>
<dbReference type="Gene3D" id="1.10.1670.10">
    <property type="entry name" value="Helix-hairpin-Helix base-excision DNA repair enzymes (C-terminal)"/>
    <property type="match status" value="1"/>
</dbReference>
<dbReference type="Proteomes" id="UP000031521">
    <property type="component" value="Chromosome"/>
</dbReference>
<keyword evidence="2" id="KW-0378">Hydrolase</keyword>
<dbReference type="EMBL" id="CP004393">
    <property type="protein sequence ID" value="AJE48481.1"/>
    <property type="molecule type" value="Genomic_DNA"/>
</dbReference>
<dbReference type="GO" id="GO:0003906">
    <property type="term" value="F:DNA-(apurinic or apyrimidinic site) endonuclease activity"/>
    <property type="evidence" value="ECO:0007669"/>
    <property type="project" value="InterPro"/>
</dbReference>
<keyword evidence="3" id="KW-0234">DNA repair</keyword>
<evidence type="ECO:0000256" key="1">
    <source>
        <dbReference type="ARBA" id="ARBA00022763"/>
    </source>
</evidence>
<dbReference type="SUPFAM" id="SSF48150">
    <property type="entry name" value="DNA-glycosylase"/>
    <property type="match status" value="1"/>
</dbReference>
<dbReference type="GO" id="GO:0006281">
    <property type="term" value="P:DNA repair"/>
    <property type="evidence" value="ECO:0007669"/>
    <property type="project" value="UniProtKB-KW"/>
</dbReference>
<keyword evidence="1" id="KW-0227">DNA damage</keyword>
<gene>
    <name evidence="5" type="ORF">P73_3766</name>
</gene>
<evidence type="ECO:0000256" key="3">
    <source>
        <dbReference type="ARBA" id="ARBA00023204"/>
    </source>
</evidence>
<dbReference type="Pfam" id="PF22175">
    <property type="entry name" value="Ogg-HhH"/>
    <property type="match status" value="1"/>
</dbReference>
<sequence length="253" mass="28456">MSKLKPYSIEDASAETAKLRPSEAAEVLPGIPYGREDHVLSPAYWKWRCDVGEEEGHDYVSRSSSLREEVGFCLLGGFGIKMETNDAFFRHLKGHGVFDGRHIDEAEVFNLLDQRIEVEGRAQKYRFPKQKAKRIAEAMSQLDVDRLSRLPDKEFRAALCELPGIGPKTASWIARNWKGADNVAIIDIHVLRAGHFIGLFDQGAQLPNDYYLLEDRFLAFAKSLGVRPSVLDAVMWSDMRIFGSTLVNRATAA</sequence>
<evidence type="ECO:0000313" key="6">
    <source>
        <dbReference type="Proteomes" id="UP000031521"/>
    </source>
</evidence>
<dbReference type="Gene3D" id="1.10.340.30">
    <property type="entry name" value="Hypothetical protein, domain 2"/>
    <property type="match status" value="1"/>
</dbReference>
<dbReference type="HOGENOM" id="CLU_095594_0_0_5"/>
<accession>A0A0B5E617</accession>
<dbReference type="InterPro" id="IPR011257">
    <property type="entry name" value="DNA_glycosylase"/>
</dbReference>